<dbReference type="GO" id="GO:0000124">
    <property type="term" value="C:SAGA complex"/>
    <property type="evidence" value="ECO:0007669"/>
    <property type="project" value="InterPro"/>
</dbReference>
<dbReference type="PANTHER" id="PTHR13526:SF8">
    <property type="entry name" value="TRANSCRIPTION FACTOR SPT20 HOMOLOG"/>
    <property type="match status" value="1"/>
</dbReference>
<sequence length="989" mass="107353">MASAAIARPSQSIRRTAPRPSGSKRSAPDSSTALAPPPKRTKFTEPYVLTSAHILAKHANKPPSLVLHLHQRNFRFDGQDGSWGYAEPMNIVLKHLRKGTVPHEILEELHAQGVVFYDGCLVVKVLNHRSKEAGEGGGKVDEKGKFTMHEHHKSITPSPYGVHHGDMYSQDAEDAKKKKDEEAGKGKGKDAGPKVTTVVLFPTEQSRHEDLMIMATMPAAELSKKRKDTVAPMTPSGSVPPTPIGGPVGGMGELDGRAGMSQKELYEFQADQLVATMPPLCLDLVGTIEESQAIIDMLKHPLHSDKAPTTTERKKTTAEVAAEDAQAAEEERRFLIMDERNKPAARAANGTTTGDNSSSIASLVNSRFETINKAKIRHEEAKTLAKEEEQRASAEKRAQDEQNQLAQRQMAQRRQQEQAAQQQLAQSKQRQLMAAQAQAEAMRHQQLAQQQQMQLNVQQQQANMMQAHGHPGMQQNGVQASPIMRQQTQTPMMTSSPMVPQSAGGIPMAQTSSQQGMNAGSPPRPLSAAMQHPQHPNVSMVRQASQQAGGSRNNTPQMQSTPSMAQVMPGNRQVSATPRMQSMQPNSPAVSIPQGTPAMMQQTPNPAAAAMLMQQQAAYLAQVNQQGMTAEQAALMSMQRANPQNMNGNTMPPEAFQMAQRMSNINEQMKQTQAQHQQAVAQGDQATQAAALKRMQMLKNNKDQVQRGMLQFQAQQQASGGQQQMTAQGMQQANMLQMQAQQQALQAQQQQQNMPHSHPQTQQELQQRALLQQQQAAAAQQAHLQAQAAQQQHPQSQAAQQQQHLLAAQQRAAHDTATRQIRTLLQQHNGAIPPNVIATMPPLMQNMLRKQQQQQHLARQAALQRQQQAGGNGAPNGVGGGGGGMEQYQANLQKQQRVLQMQMQAQQVAAAQQAGGGGGGQQFGLGGLNMAQQQQQQYAAAQVLQAQQQRQAMQQGQQGGQNGGGGDGLEGHFAAMAATLQQGRQGGGT</sequence>
<dbReference type="Proteomes" id="UP000192596">
    <property type="component" value="Unassembled WGS sequence"/>
</dbReference>
<evidence type="ECO:0000313" key="4">
    <source>
        <dbReference type="Proteomes" id="UP000192596"/>
    </source>
</evidence>
<feature type="region of interest" description="Disordered" evidence="1">
    <location>
        <begin position="1"/>
        <end position="41"/>
    </location>
</feature>
<dbReference type="InterPro" id="IPR046468">
    <property type="entry name" value="Spt20-like_SEP"/>
</dbReference>
<reference evidence="4" key="1">
    <citation type="submission" date="2017-03" db="EMBL/GenBank/DDBJ databases">
        <title>Genomes of endolithic fungi from Antarctica.</title>
        <authorList>
            <person name="Coleine C."/>
            <person name="Masonjones S."/>
            <person name="Stajich J.E."/>
        </authorList>
    </citation>
    <scope>NUCLEOTIDE SEQUENCE [LARGE SCALE GENOMIC DNA]</scope>
    <source>
        <strain evidence="4">CCFEE 5527</strain>
    </source>
</reference>
<feature type="compositionally biased region" description="Polar residues" evidence="1">
    <location>
        <begin position="349"/>
        <end position="359"/>
    </location>
</feature>
<dbReference type="AlphaFoldDB" id="A0A1V8SA76"/>
<keyword evidence="4" id="KW-1185">Reference proteome</keyword>
<dbReference type="OrthoDB" id="1932706at2759"/>
<proteinExistence type="predicted"/>
<dbReference type="InParanoid" id="A0A1V8SA76"/>
<feature type="compositionally biased region" description="Low complexity" evidence="1">
    <location>
        <begin position="402"/>
        <end position="424"/>
    </location>
</feature>
<feature type="compositionally biased region" description="Basic and acidic residues" evidence="1">
    <location>
        <begin position="173"/>
        <end position="192"/>
    </location>
</feature>
<evidence type="ECO:0000256" key="1">
    <source>
        <dbReference type="SAM" id="MobiDB-lite"/>
    </source>
</evidence>
<name>A0A1V8SA76_9PEZI</name>
<feature type="compositionally biased region" description="Gly residues" evidence="1">
    <location>
        <begin position="957"/>
        <end position="968"/>
    </location>
</feature>
<evidence type="ECO:0000313" key="3">
    <source>
        <dbReference type="EMBL" id="OQN96032.1"/>
    </source>
</evidence>
<feature type="region of interest" description="Disordered" evidence="1">
    <location>
        <begin position="152"/>
        <end position="192"/>
    </location>
</feature>
<protein>
    <recommendedName>
        <fullName evidence="2">Spt20-like SEP domain-containing protein</fullName>
    </recommendedName>
</protein>
<feature type="region of interest" description="Disordered" evidence="1">
    <location>
        <begin position="383"/>
        <end position="424"/>
    </location>
</feature>
<feature type="compositionally biased region" description="Basic and acidic residues" evidence="1">
    <location>
        <begin position="303"/>
        <end position="317"/>
    </location>
</feature>
<feature type="domain" description="Spt20-like SEP" evidence="2">
    <location>
        <begin position="60"/>
        <end position="295"/>
    </location>
</feature>
<feature type="compositionally biased region" description="Basic and acidic residues" evidence="1">
    <location>
        <begin position="383"/>
        <end position="400"/>
    </location>
</feature>
<feature type="compositionally biased region" description="Low complexity" evidence="1">
    <location>
        <begin position="784"/>
        <end position="811"/>
    </location>
</feature>
<dbReference type="STRING" id="1507870.A0A1V8SA76"/>
<feature type="region of interest" description="Disordered" evidence="1">
    <location>
        <begin position="746"/>
        <end position="769"/>
    </location>
</feature>
<organism evidence="3 4">
    <name type="scientific">Cryoendolithus antarcticus</name>
    <dbReference type="NCBI Taxonomy" id="1507870"/>
    <lineage>
        <taxon>Eukaryota</taxon>
        <taxon>Fungi</taxon>
        <taxon>Dikarya</taxon>
        <taxon>Ascomycota</taxon>
        <taxon>Pezizomycotina</taxon>
        <taxon>Dothideomycetes</taxon>
        <taxon>Dothideomycetidae</taxon>
        <taxon>Cladosporiales</taxon>
        <taxon>Cladosporiaceae</taxon>
        <taxon>Cryoendolithus</taxon>
    </lineage>
</organism>
<feature type="compositionally biased region" description="Polar residues" evidence="1">
    <location>
        <begin position="534"/>
        <end position="564"/>
    </location>
</feature>
<feature type="region of interest" description="Disordered" evidence="1">
    <location>
        <begin position="848"/>
        <end position="886"/>
    </location>
</feature>
<dbReference type="Pfam" id="PF12090">
    <property type="entry name" value="Spt20_SEP"/>
    <property type="match status" value="1"/>
</dbReference>
<dbReference type="GO" id="GO:0006357">
    <property type="term" value="P:regulation of transcription by RNA polymerase II"/>
    <property type="evidence" value="ECO:0007669"/>
    <property type="project" value="TreeGrafter"/>
</dbReference>
<feature type="region of interest" description="Disordered" evidence="1">
    <location>
        <begin position="303"/>
        <end position="359"/>
    </location>
</feature>
<gene>
    <name evidence="3" type="ORF">B0A48_18023</name>
</gene>
<feature type="compositionally biased region" description="Polar residues" evidence="1">
    <location>
        <begin position="509"/>
        <end position="518"/>
    </location>
</feature>
<feature type="region of interest" description="Disordered" evidence="1">
    <location>
        <begin position="951"/>
        <end position="989"/>
    </location>
</feature>
<feature type="compositionally biased region" description="Basic and acidic residues" evidence="1">
    <location>
        <begin position="329"/>
        <end position="342"/>
    </location>
</feature>
<feature type="compositionally biased region" description="Low complexity" evidence="1">
    <location>
        <begin position="848"/>
        <end position="869"/>
    </location>
</feature>
<feature type="region of interest" description="Disordered" evidence="1">
    <location>
        <begin position="493"/>
        <end position="567"/>
    </location>
</feature>
<evidence type="ECO:0000259" key="2">
    <source>
        <dbReference type="Pfam" id="PF12090"/>
    </source>
</evidence>
<comment type="caution">
    <text evidence="3">The sequence shown here is derived from an EMBL/GenBank/DDBJ whole genome shotgun (WGS) entry which is preliminary data.</text>
</comment>
<accession>A0A1V8SA76</accession>
<dbReference type="GO" id="GO:0003712">
    <property type="term" value="F:transcription coregulator activity"/>
    <property type="evidence" value="ECO:0007669"/>
    <property type="project" value="InterPro"/>
</dbReference>
<feature type="region of interest" description="Disordered" evidence="1">
    <location>
        <begin position="784"/>
        <end position="814"/>
    </location>
</feature>
<feature type="compositionally biased region" description="Gly residues" evidence="1">
    <location>
        <begin position="870"/>
        <end position="885"/>
    </location>
</feature>
<dbReference type="EMBL" id="NAJO01000074">
    <property type="protein sequence ID" value="OQN96032.1"/>
    <property type="molecule type" value="Genomic_DNA"/>
</dbReference>
<dbReference type="InterPro" id="IPR021950">
    <property type="entry name" value="Spt20"/>
</dbReference>
<dbReference type="PANTHER" id="PTHR13526">
    <property type="entry name" value="TRANSCRIPTION FACTOR SPT20 HOMOLOG"/>
    <property type="match status" value="1"/>
</dbReference>